<protein>
    <submittedName>
        <fullName evidence="1">Phytanoyl-CoA dioxygenase</fullName>
    </submittedName>
</protein>
<reference evidence="1 2" key="1">
    <citation type="submission" date="2019-03" db="EMBL/GenBank/DDBJ databases">
        <title>Alkanindiges illinoisensis: a potential pathogenic isolated from ascites of a gastric cancer patient with abdominal metastasis.</title>
        <authorList>
            <person name="Hu X."/>
            <person name="Yang B."/>
            <person name="Yan X."/>
            <person name="Lin L."/>
            <person name="Zhao H."/>
            <person name="Zhou F."/>
            <person name="Su B."/>
            <person name="Chen J."/>
            <person name="Rui Y."/>
            <person name="Wang Q."/>
            <person name="Zheng L."/>
        </authorList>
    </citation>
    <scope>NUCLEOTIDE SEQUENCE [LARGE SCALE GENOMIC DNA]</scope>
    <source>
        <strain evidence="1 2">NFYY 23406</strain>
    </source>
</reference>
<dbReference type="AlphaFoldDB" id="A0A4Y7XCR6"/>
<dbReference type="InterPro" id="IPR008775">
    <property type="entry name" value="Phytyl_CoA_dOase-like"/>
</dbReference>
<keyword evidence="1" id="KW-0223">Dioxygenase</keyword>
<evidence type="ECO:0000313" key="1">
    <source>
        <dbReference type="EMBL" id="TEU26944.1"/>
    </source>
</evidence>
<dbReference type="Proteomes" id="UP000297834">
    <property type="component" value="Unassembled WGS sequence"/>
</dbReference>
<dbReference type="Pfam" id="PF05721">
    <property type="entry name" value="PhyH"/>
    <property type="match status" value="1"/>
</dbReference>
<evidence type="ECO:0000313" key="2">
    <source>
        <dbReference type="Proteomes" id="UP000297834"/>
    </source>
</evidence>
<dbReference type="Gene3D" id="2.60.120.620">
    <property type="entry name" value="q2cbj1_9rhob like domain"/>
    <property type="match status" value="1"/>
</dbReference>
<dbReference type="OrthoDB" id="547161at2"/>
<dbReference type="SUPFAM" id="SSF51197">
    <property type="entry name" value="Clavaminate synthase-like"/>
    <property type="match status" value="1"/>
</dbReference>
<keyword evidence="2" id="KW-1185">Reference proteome</keyword>
<keyword evidence="1" id="KW-0560">Oxidoreductase</keyword>
<dbReference type="EMBL" id="SNTY01000025">
    <property type="protein sequence ID" value="TEU26944.1"/>
    <property type="molecule type" value="Genomic_DNA"/>
</dbReference>
<accession>A0A4Y7XCR6</accession>
<dbReference type="STRING" id="1120977.GCA_000619845_02583"/>
<comment type="caution">
    <text evidence="1">The sequence shown here is derived from an EMBL/GenBank/DDBJ whole genome shotgun (WGS) entry which is preliminary data.</text>
</comment>
<name>A0A4Y7XCR6_9GAMM</name>
<sequence>MKLLKQIGLKPLLKEYQTILQQPEGWLKVPLWTLALATGAKSFVDNPVLGNSVFNQAGLHLWRVKLAGQLAARRRARLSKSLTAEDARFFNQHGFILKEDFLPADDFAQLEQELLCTELPARETLQGNTVTRRIPLDYYSLPQLPSAQQLIAQPKLQALLNYVGSFQVQPMWYIQSILSHVREANPDPQTNLHADTFHSSIKAWLFLTDVAEDEGPFVYVPGSHQLTPARLDWEKQRSIHAATADRMSARGSFRISEAELEQLGLPKPKAFAVKKNTLVVADTFGFHARGKSVRPSTRIEVWAYARRNPFLPWTGFDPLALPFLKDKIIPLYWWALDELEKRQWRKNPWRSVGRLRAGDPPRFIKK</sequence>
<dbReference type="GO" id="GO:0016706">
    <property type="term" value="F:2-oxoglutarate-dependent dioxygenase activity"/>
    <property type="evidence" value="ECO:0007669"/>
    <property type="project" value="UniProtKB-ARBA"/>
</dbReference>
<proteinExistence type="predicted"/>
<organism evidence="1 2">
    <name type="scientific">Alkanindiges illinoisensis</name>
    <dbReference type="NCBI Taxonomy" id="197183"/>
    <lineage>
        <taxon>Bacteria</taxon>
        <taxon>Pseudomonadati</taxon>
        <taxon>Pseudomonadota</taxon>
        <taxon>Gammaproteobacteria</taxon>
        <taxon>Moraxellales</taxon>
        <taxon>Moraxellaceae</taxon>
        <taxon>Alkanindiges</taxon>
    </lineage>
</organism>
<gene>
    <name evidence="1" type="ORF">E2B99_07550</name>
</gene>